<reference evidence="14" key="1">
    <citation type="submission" date="2020-07" db="EMBL/GenBank/DDBJ databases">
        <title>Genome sequence and genetic diversity analysis of an under-domesticated orphan crop, white fonio (Digitaria exilis).</title>
        <authorList>
            <person name="Bennetzen J.L."/>
            <person name="Chen S."/>
            <person name="Ma X."/>
            <person name="Wang X."/>
            <person name="Yssel A.E.J."/>
            <person name="Chaluvadi S.R."/>
            <person name="Johnson M."/>
            <person name="Gangashetty P."/>
            <person name="Hamidou F."/>
            <person name="Sanogo M.D."/>
            <person name="Zwaenepoel A."/>
            <person name="Wallace J."/>
            <person name="Van De Peer Y."/>
            <person name="Van Deynze A."/>
        </authorList>
    </citation>
    <scope>NUCLEOTIDE SEQUENCE</scope>
    <source>
        <tissue evidence="14">Leaves</tissue>
    </source>
</reference>
<dbReference type="EMBL" id="JACEFO010001776">
    <property type="protein sequence ID" value="KAF8704098.1"/>
    <property type="molecule type" value="Genomic_DNA"/>
</dbReference>
<evidence type="ECO:0000256" key="3">
    <source>
        <dbReference type="ARBA" id="ARBA00007853"/>
    </source>
</evidence>
<evidence type="ECO:0000259" key="12">
    <source>
        <dbReference type="PROSITE" id="PS50863"/>
    </source>
</evidence>
<keyword evidence="5 10" id="KW-0805">Transcription regulation</keyword>
<dbReference type="GO" id="GO:0003677">
    <property type="term" value="F:DNA binding"/>
    <property type="evidence" value="ECO:0007669"/>
    <property type="project" value="UniProtKB-KW"/>
</dbReference>
<keyword evidence="15" id="KW-1185">Reference proteome</keyword>
<sequence length="1015" mass="107912">MPTSPAVIRTPTFSISLACAAPLSRNLRRPSLSHAHASSSTTPPCLFFGRRLPLPSPSLSTLRAGACEDELRLGSDDELLVWRGELLSLSMFPSLCVAAAHGLASTRPPSPAPARAGQQLLLEPQVVGVADGEASLLFLSLCSLSLFVLVGFVVRIGDSWLVFSSSSPASGAPPHHRTPVLTLFRSACPFSPPPMRAGEAVGSGHAPGWRLPILLGCRRHCTREAGFFPGTPTTQSSACGRVHVGPTQEGNHPMAAISFREATWRATTCRAPDGPHETEDSLQSTIPARIGRGNGNRSSGTTSRTGAGLSLSSWTQGQERDMPAAACSATQVGKLPFADRMPPPVEEERCVNAQLWLACAGSMCTVPPVGAAVYYFPEGHAEQATGPVVDLAAAPPLIPCRVVDVRFLAEPHTDEVYVKIRLVPLLPGEPVADAAAAAAAAGDDDDQPPKPASFAKTLTQSDANNGGGFSVPRFCAETIFPALDYRAEPPVQTLSASDVHGEEWTFRHIYRGTPRRHLLTTGWSNFVNKKRLLPGDSLVFVRGEDGGIHVGLRRAKRAFCDDDGSVAVRRALVRGNTAGGGARSPADGGKVRPEEVAAAARLAAAGKPFVVTHYPRASSPEFCVRAAAVNAAMQVPWCPGTRFKMAFETEDSSRVSWFMGTVSGVAADANSRWPQSPWRLLQVSWDEPELLRNVKRVCPWLVEQVSQMPNLHLPNFSSPPPRKKPRIPEFPFDASQPIFPPTHPLSLPPPHHHHHGLIPFLPFFPDGGSAAAAGTQGVRHDQPQLAPLLSDLRISSSNLQSLLLYGVGGHADHHRAAPPAPPSSRQDAPPRFPSSPAGDAKKNKPVGIMLFGREILTEEQTVMKRKRSGGAPPTSPEAAGKAGSSPNNKPGAGCDADQRAPSTPDSGVTEGGSPTKNSLWCSEFGLEPGQCKVFMESDAVGRNLDLSALGSFDELCARLSAMFCIDDADLRSHVRYRTAAGEVKNVGDEPFSAFVKSARRITIPSDAGSDNTGSQ</sequence>
<organism evidence="14 15">
    <name type="scientific">Digitaria exilis</name>
    <dbReference type="NCBI Taxonomy" id="1010633"/>
    <lineage>
        <taxon>Eukaryota</taxon>
        <taxon>Viridiplantae</taxon>
        <taxon>Streptophyta</taxon>
        <taxon>Embryophyta</taxon>
        <taxon>Tracheophyta</taxon>
        <taxon>Spermatophyta</taxon>
        <taxon>Magnoliopsida</taxon>
        <taxon>Liliopsida</taxon>
        <taxon>Poales</taxon>
        <taxon>Poaceae</taxon>
        <taxon>PACMAD clade</taxon>
        <taxon>Panicoideae</taxon>
        <taxon>Panicodae</taxon>
        <taxon>Paniceae</taxon>
        <taxon>Anthephorinae</taxon>
        <taxon>Digitaria</taxon>
    </lineage>
</organism>
<comment type="subunit">
    <text evidence="4 10">Homodimers and heterodimers.</text>
</comment>
<evidence type="ECO:0000256" key="4">
    <source>
        <dbReference type="ARBA" id="ARBA00011726"/>
    </source>
</evidence>
<gene>
    <name evidence="14" type="ORF">HU200_031586</name>
</gene>
<dbReference type="PANTHER" id="PTHR31384:SF86">
    <property type="entry name" value="AUXIN RESPONSE FACTOR 10"/>
    <property type="match status" value="1"/>
</dbReference>
<dbReference type="CDD" id="cd10017">
    <property type="entry name" value="B3_DNA"/>
    <property type="match status" value="1"/>
</dbReference>
<dbReference type="Proteomes" id="UP000636709">
    <property type="component" value="Unassembled WGS sequence"/>
</dbReference>
<dbReference type="SMART" id="SM01019">
    <property type="entry name" value="B3"/>
    <property type="match status" value="1"/>
</dbReference>
<dbReference type="AlphaFoldDB" id="A0A835BPD1"/>
<dbReference type="Gene3D" id="3.10.20.90">
    <property type="entry name" value="Phosphatidylinositol 3-kinase Catalytic Subunit, Chain A, domain 1"/>
    <property type="match status" value="1"/>
</dbReference>
<dbReference type="SUPFAM" id="SSF101936">
    <property type="entry name" value="DNA-binding pseudobarrel domain"/>
    <property type="match status" value="1"/>
</dbReference>
<dbReference type="InterPro" id="IPR044835">
    <property type="entry name" value="ARF_plant"/>
</dbReference>
<dbReference type="GO" id="GO:0005634">
    <property type="term" value="C:nucleus"/>
    <property type="evidence" value="ECO:0007669"/>
    <property type="project" value="UniProtKB-SubCell"/>
</dbReference>
<keyword evidence="8 10" id="KW-0539">Nucleus</keyword>
<comment type="caution">
    <text evidence="14">The sequence shown here is derived from an EMBL/GenBank/DDBJ whole genome shotgun (WGS) entry which is preliminary data.</text>
</comment>
<evidence type="ECO:0000256" key="10">
    <source>
        <dbReference type="RuleBase" id="RU004561"/>
    </source>
</evidence>
<comment type="function">
    <text evidence="1 10">Auxin response factors (ARFs) are transcriptional factors that bind specifically to the DNA sequence 5'-TGTCTC-3' found in the auxin-responsive promoter elements (AuxREs).</text>
</comment>
<proteinExistence type="inferred from homology"/>
<dbReference type="GO" id="GO:0009734">
    <property type="term" value="P:auxin-activated signaling pathway"/>
    <property type="evidence" value="ECO:0007669"/>
    <property type="project" value="UniProtKB-KW"/>
</dbReference>
<dbReference type="Gene3D" id="2.40.330.10">
    <property type="entry name" value="DNA-binding pseudobarrel domain"/>
    <property type="match status" value="1"/>
</dbReference>
<dbReference type="GO" id="GO:0048829">
    <property type="term" value="P:root cap development"/>
    <property type="evidence" value="ECO:0007669"/>
    <property type="project" value="UniProtKB-ARBA"/>
</dbReference>
<evidence type="ECO:0000313" key="15">
    <source>
        <dbReference type="Proteomes" id="UP000636709"/>
    </source>
</evidence>
<dbReference type="FunFam" id="2.30.30.1040:FF:000002">
    <property type="entry name" value="Auxin response factor"/>
    <property type="match status" value="1"/>
</dbReference>
<evidence type="ECO:0000256" key="8">
    <source>
        <dbReference type="ARBA" id="ARBA00023242"/>
    </source>
</evidence>
<dbReference type="InterPro" id="IPR010525">
    <property type="entry name" value="ARF_dom"/>
</dbReference>
<dbReference type="InterPro" id="IPR015300">
    <property type="entry name" value="DNA-bd_pseudobarrel_sf"/>
</dbReference>
<dbReference type="PROSITE" id="PS50863">
    <property type="entry name" value="B3"/>
    <property type="match status" value="1"/>
</dbReference>
<dbReference type="FunFam" id="2.40.330.10:FF:000001">
    <property type="entry name" value="Auxin response factor"/>
    <property type="match status" value="1"/>
</dbReference>
<feature type="domain" description="TF-B3" evidence="12">
    <location>
        <begin position="454"/>
        <end position="556"/>
    </location>
</feature>
<keyword evidence="6 10" id="KW-0238">DNA-binding</keyword>
<evidence type="ECO:0000256" key="9">
    <source>
        <dbReference type="ARBA" id="ARBA00023294"/>
    </source>
</evidence>
<feature type="region of interest" description="Disordered" evidence="11">
    <location>
        <begin position="864"/>
        <end position="917"/>
    </location>
</feature>
<dbReference type="Gene3D" id="2.30.30.1040">
    <property type="match status" value="1"/>
</dbReference>
<keyword evidence="7 10" id="KW-0804">Transcription</keyword>
<evidence type="ECO:0000256" key="7">
    <source>
        <dbReference type="ARBA" id="ARBA00023163"/>
    </source>
</evidence>
<keyword evidence="9 10" id="KW-0927">Auxin signaling pathway</keyword>
<dbReference type="GO" id="GO:0007389">
    <property type="term" value="P:pattern specification process"/>
    <property type="evidence" value="ECO:0007669"/>
    <property type="project" value="UniProtKB-ARBA"/>
</dbReference>
<feature type="compositionally biased region" description="Low complexity" evidence="11">
    <location>
        <begin position="295"/>
        <end position="313"/>
    </location>
</feature>
<feature type="region of interest" description="Disordered" evidence="11">
    <location>
        <begin position="269"/>
        <end position="315"/>
    </location>
</feature>
<comment type="subcellular location">
    <subcellularLocation>
        <location evidence="2 10">Nucleus</location>
    </subcellularLocation>
</comment>
<evidence type="ECO:0000313" key="14">
    <source>
        <dbReference type="EMBL" id="KAF8704098.1"/>
    </source>
</evidence>
<evidence type="ECO:0000259" key="13">
    <source>
        <dbReference type="PROSITE" id="PS51745"/>
    </source>
</evidence>
<evidence type="ECO:0000256" key="5">
    <source>
        <dbReference type="ARBA" id="ARBA00023015"/>
    </source>
</evidence>
<dbReference type="Pfam" id="PF02362">
    <property type="entry name" value="B3"/>
    <property type="match status" value="1"/>
</dbReference>
<dbReference type="Pfam" id="PF06507">
    <property type="entry name" value="ARF_AD"/>
    <property type="match status" value="1"/>
</dbReference>
<evidence type="ECO:0000256" key="1">
    <source>
        <dbReference type="ARBA" id="ARBA00003182"/>
    </source>
</evidence>
<feature type="region of interest" description="Disordered" evidence="11">
    <location>
        <begin position="437"/>
        <end position="461"/>
    </location>
</feature>
<comment type="similarity">
    <text evidence="3 10">Belongs to the ARF family.</text>
</comment>
<dbReference type="PANTHER" id="PTHR31384">
    <property type="entry name" value="AUXIN RESPONSE FACTOR 4-RELATED"/>
    <property type="match status" value="1"/>
</dbReference>
<feature type="region of interest" description="Disordered" evidence="11">
    <location>
        <begin position="810"/>
        <end position="845"/>
    </location>
</feature>
<dbReference type="GO" id="GO:0006355">
    <property type="term" value="P:regulation of DNA-templated transcription"/>
    <property type="evidence" value="ECO:0007669"/>
    <property type="project" value="InterPro"/>
</dbReference>
<evidence type="ECO:0000256" key="6">
    <source>
        <dbReference type="ARBA" id="ARBA00023125"/>
    </source>
</evidence>
<feature type="domain" description="PB1" evidence="13">
    <location>
        <begin position="928"/>
        <end position="1006"/>
    </location>
</feature>
<name>A0A835BPD1_9POAL</name>
<accession>A0A835BPD1</accession>
<evidence type="ECO:0000256" key="2">
    <source>
        <dbReference type="ARBA" id="ARBA00004123"/>
    </source>
</evidence>
<dbReference type="GO" id="GO:0051301">
    <property type="term" value="P:cell division"/>
    <property type="evidence" value="ECO:0007669"/>
    <property type="project" value="UniProtKB-ARBA"/>
</dbReference>
<protein>
    <recommendedName>
        <fullName evidence="10">Auxin response factor</fullName>
    </recommendedName>
</protein>
<feature type="compositionally biased region" description="Polar residues" evidence="11">
    <location>
        <begin position="900"/>
        <end position="917"/>
    </location>
</feature>
<dbReference type="InterPro" id="IPR003340">
    <property type="entry name" value="B3_DNA-bd"/>
</dbReference>
<evidence type="ECO:0000256" key="11">
    <source>
        <dbReference type="SAM" id="MobiDB-lite"/>
    </source>
</evidence>
<dbReference type="PROSITE" id="PS51745">
    <property type="entry name" value="PB1"/>
    <property type="match status" value="1"/>
</dbReference>
<dbReference type="InterPro" id="IPR053793">
    <property type="entry name" value="PB1-like"/>
</dbReference>